<dbReference type="GO" id="GO:0016874">
    <property type="term" value="F:ligase activity"/>
    <property type="evidence" value="ECO:0007669"/>
    <property type="project" value="UniProtKB-KW"/>
</dbReference>
<accession>M7N106</accession>
<dbReference type="Proteomes" id="UP000011910">
    <property type="component" value="Unassembled WGS sequence"/>
</dbReference>
<name>M7N106_9BACT</name>
<evidence type="ECO:0000313" key="2">
    <source>
        <dbReference type="Proteomes" id="UP000011910"/>
    </source>
</evidence>
<dbReference type="EMBL" id="AODQ01000061">
    <property type="protein sequence ID" value="EMR02353.1"/>
    <property type="molecule type" value="Genomic_DNA"/>
</dbReference>
<evidence type="ECO:0000313" key="1">
    <source>
        <dbReference type="EMBL" id="EMR02353.1"/>
    </source>
</evidence>
<dbReference type="eggNOG" id="COG0340">
    <property type="taxonomic scope" value="Bacteria"/>
</dbReference>
<organism evidence="1 2">
    <name type="scientific">Cesiribacter andamanensis AMV16</name>
    <dbReference type="NCBI Taxonomy" id="1279009"/>
    <lineage>
        <taxon>Bacteria</taxon>
        <taxon>Pseudomonadati</taxon>
        <taxon>Bacteroidota</taxon>
        <taxon>Cytophagia</taxon>
        <taxon>Cytophagales</taxon>
        <taxon>Cesiribacteraceae</taxon>
        <taxon>Cesiribacter</taxon>
    </lineage>
</organism>
<proteinExistence type="predicted"/>
<gene>
    <name evidence="1" type="ORF">ADICEAN_02502</name>
</gene>
<keyword evidence="2" id="KW-1185">Reference proteome</keyword>
<dbReference type="RefSeq" id="WP_009195892.1">
    <property type="nucleotide sequence ID" value="NZ_AODQ01000061.1"/>
</dbReference>
<reference evidence="1 2" key="1">
    <citation type="journal article" date="2013" name="Genome Announc.">
        <title>Draft Genome Sequence of Cesiribacter andamanensis Strain AMV16T, Isolated from a Soil Sample from a Mud Volcano in the Andaman Islands, India.</title>
        <authorList>
            <person name="Shivaji S."/>
            <person name="Ara S."/>
            <person name="Begum Z."/>
            <person name="Srinivas T.N."/>
            <person name="Singh A."/>
            <person name="Kumar Pinnaka A."/>
        </authorList>
    </citation>
    <scope>NUCLEOTIDE SEQUENCE [LARGE SCALE GENOMIC DNA]</scope>
    <source>
        <strain evidence="1 2">AMV16</strain>
    </source>
</reference>
<sequence length="120" mass="13623">MEWSVIGIGLNVLQTSFAVPTATSLAVELGRQLPLQEVLARLLKKLEMRYLQLRAGAGAELRRQYLEQLYRLGEWGLYAADGEQFAGKIVGIDQQGQLAVLHQKRDQLQYYSMQQIRFLG</sequence>
<dbReference type="STRING" id="1279009.ADICEAN_02502"/>
<protein>
    <submittedName>
        <fullName evidence="1">Biotin--protein ligase</fullName>
    </submittedName>
</protein>
<dbReference type="SUPFAM" id="SSF55681">
    <property type="entry name" value="Class II aaRS and biotin synthetases"/>
    <property type="match status" value="1"/>
</dbReference>
<dbReference type="AlphaFoldDB" id="M7N106"/>
<comment type="caution">
    <text evidence="1">The sequence shown here is derived from an EMBL/GenBank/DDBJ whole genome shotgun (WGS) entry which is preliminary data.</text>
</comment>
<dbReference type="InterPro" id="IPR045864">
    <property type="entry name" value="aa-tRNA-synth_II/BPL/LPL"/>
</dbReference>
<keyword evidence="1" id="KW-0436">Ligase</keyword>
<dbReference type="Gene3D" id="3.30.930.10">
    <property type="entry name" value="Bira Bifunctional Protein, Domain 2"/>
    <property type="match status" value="1"/>
</dbReference>